<organism evidence="2 3">
    <name type="scientific">Mucilaginibacter pineti</name>
    <dbReference type="NCBI Taxonomy" id="1391627"/>
    <lineage>
        <taxon>Bacteria</taxon>
        <taxon>Pseudomonadati</taxon>
        <taxon>Bacteroidota</taxon>
        <taxon>Sphingobacteriia</taxon>
        <taxon>Sphingobacteriales</taxon>
        <taxon>Sphingobacteriaceae</taxon>
        <taxon>Mucilaginibacter</taxon>
    </lineage>
</organism>
<dbReference type="AlphaFoldDB" id="A0A1G7MJT4"/>
<dbReference type="Proteomes" id="UP000199072">
    <property type="component" value="Unassembled WGS sequence"/>
</dbReference>
<keyword evidence="3" id="KW-1185">Reference proteome</keyword>
<proteinExistence type="predicted"/>
<protein>
    <recommendedName>
        <fullName evidence="4">Dolichyl-phosphate-mannose-protein mannosyltransferase</fullName>
    </recommendedName>
</protein>
<feature type="transmembrane region" description="Helical" evidence="1">
    <location>
        <begin position="220"/>
        <end position="245"/>
    </location>
</feature>
<dbReference type="EMBL" id="FNAI01000022">
    <property type="protein sequence ID" value="SDF62158.1"/>
    <property type="molecule type" value="Genomic_DNA"/>
</dbReference>
<feature type="transmembrane region" description="Helical" evidence="1">
    <location>
        <begin position="156"/>
        <end position="172"/>
    </location>
</feature>
<gene>
    <name evidence="2" type="ORF">SAMN05216464_1223</name>
</gene>
<feature type="transmembrane region" description="Helical" evidence="1">
    <location>
        <begin position="7"/>
        <end position="27"/>
    </location>
</feature>
<keyword evidence="1" id="KW-0812">Transmembrane</keyword>
<evidence type="ECO:0008006" key="4">
    <source>
        <dbReference type="Google" id="ProtNLM"/>
    </source>
</evidence>
<sequence>MRISKSQYLFILTVMLAVYYLVIGIYLNHLGYYNQESIFYIEKTKIIFEGLGNRIKVMGLTAPLLPFYSTFIFSLINTYLAPVMASAIGTAILFYIIARALTSRIENDFYLYLVLVMFFFHPGIIYAACSGKAIYLVLTFFFLFFFNLLKFYRSNTTFHVSIASICLVTLIFCDYRFIWLTLFFVPLVLAISIQSLNLGEKESIFRLFLSFNSPSLRRKLISKTFAIYVILFILPVASVICYKLLNLTHSGDLNYFIESPYATWSVLVDKLNFDITTVSSNYQLPELPILVSLRVIYFCPLILVAIYLFRESTYQALTILTPFAFIEFLHIKYDKLFLNYEYYLIFLILAILCLIFKALTVKNQFIFKVILTAVVLVQLYTGYIFLNKSLIRDEKRFITTLIGQKPNLDQGESMEMAGFINSLPKDSHVLMDDAIAYPIAAFTTNIRRLTLPYQDLFLSAIETPYRYDDYILIATATNPYTGYTQLNNKYLPAIRTVNSGVNYKRVYVTDNWILYKIITIQ</sequence>
<reference evidence="2 3" key="1">
    <citation type="submission" date="2016-10" db="EMBL/GenBank/DDBJ databases">
        <authorList>
            <person name="de Groot N.N."/>
        </authorList>
    </citation>
    <scope>NUCLEOTIDE SEQUENCE [LARGE SCALE GENOMIC DNA]</scope>
    <source>
        <strain evidence="2 3">47C3B</strain>
    </source>
</reference>
<accession>A0A1G7MJT4</accession>
<keyword evidence="1" id="KW-0472">Membrane</keyword>
<dbReference type="STRING" id="1391627.SAMN05216464_1223"/>
<feature type="transmembrane region" description="Helical" evidence="1">
    <location>
        <begin position="133"/>
        <end position="149"/>
    </location>
</feature>
<evidence type="ECO:0000256" key="1">
    <source>
        <dbReference type="SAM" id="Phobius"/>
    </source>
</evidence>
<evidence type="ECO:0000313" key="2">
    <source>
        <dbReference type="EMBL" id="SDF62158.1"/>
    </source>
</evidence>
<feature type="transmembrane region" description="Helical" evidence="1">
    <location>
        <begin position="340"/>
        <end position="359"/>
    </location>
</feature>
<keyword evidence="1" id="KW-1133">Transmembrane helix</keyword>
<feature type="transmembrane region" description="Helical" evidence="1">
    <location>
        <begin position="289"/>
        <end position="309"/>
    </location>
</feature>
<feature type="transmembrane region" description="Helical" evidence="1">
    <location>
        <begin position="71"/>
        <end position="97"/>
    </location>
</feature>
<name>A0A1G7MJT4_9SPHI</name>
<feature type="transmembrane region" description="Helical" evidence="1">
    <location>
        <begin position="178"/>
        <end position="199"/>
    </location>
</feature>
<feature type="transmembrane region" description="Helical" evidence="1">
    <location>
        <begin position="365"/>
        <end position="386"/>
    </location>
</feature>
<dbReference type="OrthoDB" id="1402360at2"/>
<evidence type="ECO:0000313" key="3">
    <source>
        <dbReference type="Proteomes" id="UP000199072"/>
    </source>
</evidence>
<dbReference type="RefSeq" id="WP_091156676.1">
    <property type="nucleotide sequence ID" value="NZ_FNAI01000022.1"/>
</dbReference>
<feature type="transmembrane region" description="Helical" evidence="1">
    <location>
        <begin position="109"/>
        <end position="127"/>
    </location>
</feature>